<dbReference type="EMBL" id="AZIL01000278">
    <property type="protein sequence ID" value="EWM28629.1"/>
    <property type="molecule type" value="Genomic_DNA"/>
</dbReference>
<proteinExistence type="predicted"/>
<evidence type="ECO:0000313" key="5">
    <source>
        <dbReference type="Proteomes" id="UP000019335"/>
    </source>
</evidence>
<dbReference type="Pfam" id="PF00254">
    <property type="entry name" value="FKBP_C"/>
    <property type="match status" value="1"/>
</dbReference>
<protein>
    <recommendedName>
        <fullName evidence="1">peptidylprolyl isomerase</fullName>
        <ecNumber evidence="1">5.2.1.8</ecNumber>
    </recommendedName>
</protein>
<dbReference type="InterPro" id="IPR001179">
    <property type="entry name" value="PPIase_FKBP_dom"/>
</dbReference>
<dbReference type="EC" id="5.2.1.8" evidence="1"/>
<dbReference type="InterPro" id="IPR053111">
    <property type="entry name" value="Chloro_FKBP-type_PPIase"/>
</dbReference>
<dbReference type="Gene3D" id="3.10.50.40">
    <property type="match status" value="1"/>
</dbReference>
<dbReference type="GO" id="GO:0009507">
    <property type="term" value="C:chloroplast"/>
    <property type="evidence" value="ECO:0007669"/>
    <property type="project" value="TreeGrafter"/>
</dbReference>
<sequence>MGASRLLHLCSNLLLLVITTAYVVPSMTTTPTSWARYAKEKGVAVRREAVGFTGMLGAVALATGGSTATTLAWPLQVLAEESPVKVRKVNPNKIRETPNGVKYVDVKVGEGESPRGGDYVIITYIGQLSDGTIFDGLHGPGKKPLAFKIGAKQVIPGLEEALLSMQAGGERQLLVPADLAFGEKGVCTEKGECLVPPNTNVKYNVILKRVAVSPI</sequence>
<evidence type="ECO:0000256" key="1">
    <source>
        <dbReference type="PROSITE-ProRule" id="PRU00277"/>
    </source>
</evidence>
<evidence type="ECO:0000313" key="4">
    <source>
        <dbReference type="EMBL" id="EWM28629.1"/>
    </source>
</evidence>
<comment type="caution">
    <text evidence="4">The sequence shown here is derived from an EMBL/GenBank/DDBJ whole genome shotgun (WGS) entry which is preliminary data.</text>
</comment>
<dbReference type="PANTHER" id="PTHR47598">
    <property type="entry name" value="PEPTIDYL-PROLYL CIS-TRANS ISOMERASE FKBP17-2, CHLOROPLASTIC"/>
    <property type="match status" value="1"/>
</dbReference>
<dbReference type="PANTHER" id="PTHR47598:SF1">
    <property type="entry name" value="PEPTIDYL-PROLYL CIS-TRANS ISOMERASE FKBP17-2, CHLOROPLASTIC"/>
    <property type="match status" value="1"/>
</dbReference>
<dbReference type="AlphaFoldDB" id="W7U710"/>
<feature type="chain" id="PRO_5004901644" description="peptidylprolyl isomerase" evidence="2">
    <location>
        <begin position="22"/>
        <end position="215"/>
    </location>
</feature>
<accession>W7U710</accession>
<organism evidence="4 5">
    <name type="scientific">Nannochloropsis gaditana</name>
    <dbReference type="NCBI Taxonomy" id="72520"/>
    <lineage>
        <taxon>Eukaryota</taxon>
        <taxon>Sar</taxon>
        <taxon>Stramenopiles</taxon>
        <taxon>Ochrophyta</taxon>
        <taxon>Eustigmatophyceae</taxon>
        <taxon>Eustigmatales</taxon>
        <taxon>Monodopsidaceae</taxon>
        <taxon>Nannochloropsis</taxon>
    </lineage>
</organism>
<dbReference type="PROSITE" id="PS50059">
    <property type="entry name" value="FKBP_PPIASE"/>
    <property type="match status" value="1"/>
</dbReference>
<evidence type="ECO:0000259" key="3">
    <source>
        <dbReference type="PROSITE" id="PS50059"/>
    </source>
</evidence>
<feature type="domain" description="PPIase FKBP-type" evidence="3">
    <location>
        <begin position="117"/>
        <end position="211"/>
    </location>
</feature>
<reference evidence="4 5" key="1">
    <citation type="journal article" date="2014" name="Mol. Plant">
        <title>Chromosome Scale Genome Assembly and Transcriptome Profiling of Nannochloropsis gaditana in Nitrogen Depletion.</title>
        <authorList>
            <person name="Corteggiani Carpinelli E."/>
            <person name="Telatin A."/>
            <person name="Vitulo N."/>
            <person name="Forcato C."/>
            <person name="D'Angelo M."/>
            <person name="Schiavon R."/>
            <person name="Vezzi A."/>
            <person name="Giacometti G.M."/>
            <person name="Morosinotto T."/>
            <person name="Valle G."/>
        </authorList>
    </citation>
    <scope>NUCLEOTIDE SEQUENCE [LARGE SCALE GENOMIC DNA]</scope>
    <source>
        <strain evidence="4 5">B-31</strain>
    </source>
</reference>
<keyword evidence="1 4" id="KW-0413">Isomerase</keyword>
<dbReference type="OrthoDB" id="1902587at2759"/>
<comment type="catalytic activity">
    <reaction evidence="1">
        <text>[protein]-peptidylproline (omega=180) = [protein]-peptidylproline (omega=0)</text>
        <dbReference type="Rhea" id="RHEA:16237"/>
        <dbReference type="Rhea" id="RHEA-COMP:10747"/>
        <dbReference type="Rhea" id="RHEA-COMP:10748"/>
        <dbReference type="ChEBI" id="CHEBI:83833"/>
        <dbReference type="ChEBI" id="CHEBI:83834"/>
        <dbReference type="EC" id="5.2.1.8"/>
    </reaction>
</comment>
<dbReference type="SUPFAM" id="SSF54534">
    <property type="entry name" value="FKBP-like"/>
    <property type="match status" value="1"/>
</dbReference>
<dbReference type="GO" id="GO:0003755">
    <property type="term" value="F:peptidyl-prolyl cis-trans isomerase activity"/>
    <property type="evidence" value="ECO:0007669"/>
    <property type="project" value="UniProtKB-KW"/>
</dbReference>
<keyword evidence="5" id="KW-1185">Reference proteome</keyword>
<keyword evidence="2" id="KW-0732">Signal</keyword>
<keyword evidence="1" id="KW-0697">Rotamase</keyword>
<feature type="signal peptide" evidence="2">
    <location>
        <begin position="1"/>
        <end position="21"/>
    </location>
</feature>
<dbReference type="Proteomes" id="UP000019335">
    <property type="component" value="Chromosome 4"/>
</dbReference>
<dbReference type="InterPro" id="IPR046357">
    <property type="entry name" value="PPIase_dom_sf"/>
</dbReference>
<evidence type="ECO:0000256" key="2">
    <source>
        <dbReference type="SAM" id="SignalP"/>
    </source>
</evidence>
<name>W7U710_9STRA</name>
<gene>
    <name evidence="4" type="ORF">Naga_100182g5</name>
</gene>